<keyword evidence="3 6" id="KW-1133">Transmembrane helix</keyword>
<proteinExistence type="predicted"/>
<evidence type="ECO:0000313" key="8">
    <source>
        <dbReference type="EMBL" id="ORY01651.1"/>
    </source>
</evidence>
<dbReference type="Proteomes" id="UP000193920">
    <property type="component" value="Unassembled WGS sequence"/>
</dbReference>
<feature type="transmembrane region" description="Helical" evidence="6">
    <location>
        <begin position="46"/>
        <end position="64"/>
    </location>
</feature>
<name>A0A1Y1YUH4_9FUNG</name>
<evidence type="ECO:0000256" key="2">
    <source>
        <dbReference type="ARBA" id="ARBA00022692"/>
    </source>
</evidence>
<feature type="compositionally biased region" description="Polar residues" evidence="5">
    <location>
        <begin position="658"/>
        <end position="679"/>
    </location>
</feature>
<feature type="transmembrane region" description="Helical" evidence="6">
    <location>
        <begin position="420"/>
        <end position="441"/>
    </location>
</feature>
<dbReference type="OrthoDB" id="10649680at2759"/>
<feature type="transmembrane region" description="Helical" evidence="6">
    <location>
        <begin position="384"/>
        <end position="408"/>
    </location>
</feature>
<dbReference type="PROSITE" id="PS50262">
    <property type="entry name" value="G_PROTEIN_RECEP_F1_2"/>
    <property type="match status" value="1"/>
</dbReference>
<evidence type="ECO:0000256" key="4">
    <source>
        <dbReference type="ARBA" id="ARBA00023136"/>
    </source>
</evidence>
<feature type="domain" description="G-protein coupled receptors family 1 profile" evidence="7">
    <location>
        <begin position="25"/>
        <end position="286"/>
    </location>
</feature>
<feature type="compositionally biased region" description="Basic residues" evidence="5">
    <location>
        <begin position="1020"/>
        <end position="1029"/>
    </location>
</feature>
<evidence type="ECO:0000256" key="5">
    <source>
        <dbReference type="SAM" id="MobiDB-lite"/>
    </source>
</evidence>
<accession>A0A1Y1YUH4</accession>
<feature type="transmembrane region" description="Helical" evidence="6">
    <location>
        <begin position="192"/>
        <end position="218"/>
    </location>
</feature>
<organism evidence="8 9">
    <name type="scientific">Neocallimastix californiae</name>
    <dbReference type="NCBI Taxonomy" id="1754190"/>
    <lineage>
        <taxon>Eukaryota</taxon>
        <taxon>Fungi</taxon>
        <taxon>Fungi incertae sedis</taxon>
        <taxon>Chytridiomycota</taxon>
        <taxon>Chytridiomycota incertae sedis</taxon>
        <taxon>Neocallimastigomycetes</taxon>
        <taxon>Neocallimastigales</taxon>
        <taxon>Neocallimastigaceae</taxon>
        <taxon>Neocallimastix</taxon>
    </lineage>
</organism>
<gene>
    <name evidence="8" type="ORF">LY90DRAFT_678655</name>
</gene>
<feature type="transmembrane region" description="Helical" evidence="6">
    <location>
        <begin position="131"/>
        <end position="150"/>
    </location>
</feature>
<feature type="transmembrane region" description="Helical" evidence="6">
    <location>
        <begin position="348"/>
        <end position="372"/>
    </location>
</feature>
<evidence type="ECO:0000256" key="3">
    <source>
        <dbReference type="ARBA" id="ARBA00022989"/>
    </source>
</evidence>
<dbReference type="GO" id="GO:0007189">
    <property type="term" value="P:adenylate cyclase-activating G protein-coupled receptor signaling pathway"/>
    <property type="evidence" value="ECO:0007669"/>
    <property type="project" value="TreeGrafter"/>
</dbReference>
<feature type="transmembrane region" description="Helical" evidence="6">
    <location>
        <begin position="267"/>
        <end position="288"/>
    </location>
</feature>
<dbReference type="PANTHER" id="PTHR23112:SF0">
    <property type="entry name" value="TRANSMEMBRANE PROTEIN 116"/>
    <property type="match status" value="1"/>
</dbReference>
<dbReference type="EMBL" id="MCOG01000502">
    <property type="protein sequence ID" value="ORY01651.1"/>
    <property type="molecule type" value="Genomic_DNA"/>
</dbReference>
<feature type="region of interest" description="Disordered" evidence="5">
    <location>
        <begin position="974"/>
        <end position="1034"/>
    </location>
</feature>
<dbReference type="AlphaFoldDB" id="A0A1Y1YUH4"/>
<keyword evidence="9" id="KW-1185">Reference proteome</keyword>
<feature type="region of interest" description="Disordered" evidence="5">
    <location>
        <begin position="1069"/>
        <end position="1105"/>
    </location>
</feature>
<feature type="transmembrane region" description="Helical" evidence="6">
    <location>
        <begin position="12"/>
        <end position="34"/>
    </location>
</feature>
<dbReference type="PANTHER" id="PTHR23112">
    <property type="entry name" value="G PROTEIN-COUPLED RECEPTOR 157-RELATED"/>
    <property type="match status" value="1"/>
</dbReference>
<dbReference type="GO" id="GO:0005886">
    <property type="term" value="C:plasma membrane"/>
    <property type="evidence" value="ECO:0007669"/>
    <property type="project" value="TreeGrafter"/>
</dbReference>
<sequence>MGLLEKGSIYSFSWHLCEVINSSIGFIIIIVYLLLKKERYRGNGRYINRIVLLISIFGVLEMTMRTFEVLILNNTDDTGSQKTSLMLCLIHRFIFLFAEIINAFLITLIAISLFLVTVLSITVVELETHEYTAYLITGLVSIICTIIGFIKARYDENLFIPNVGNKNEEFYNYLNDYFSREAITINEFNCTFFFVLLISFLIFLNGFLYATILIKCVFPFGKKKYFKSSPVNYVITLMGYYIVFIIKWIGFLIMFYFGKSNYKSSLIYSFVTSITTLQGFLNFIVFMIKPIYRYSCFRNIHLINKFKSNEKEALKEGKEVSIENYRILESLNEDEDNNYNDKNTEINVIALTLFQMVLCSVTLLTNMGIILSINRNNKNTSVTIYTFVIILIIVIVLVCTYFGIISVVKNNLKNMKIYMIIQWIVLFIIVLLELFLTYMLLFKPKLLKEKIGCSKSKNKSNWQSCETSQVSLNLFNFIVMRHIMAVFNIYYLRYYNCNYSSKFKSLIFENIESDDNDDQMKLNYSPNDIYSIPVSDYESTIYLAVDDADENEQILKAEQLNKNRMNKMKGKLHQIYNVNAKVFNVDDVSSPVNINIYKGRYSNCSLNYSLVNATLNSSATITNSFLGKINNQNINNITNNNLSQETLNSLPPLNISNKRNTLLDDSSSDQNINTHSTLKNDTIDDSDSDGDDNINNNINKNMDNINNINMFKDNNIIVDNNSYGQNNESLNNSSNNGIISSEAYLDINYNVNRNSNSTVRSNKINCLNIPNSNGISYDTLISYKQAQENEKNRMRGIKTLSYVDIKRDIDMDNDLLKINNSMAKVARTSLSEHNTSFNINNSNNNRSSNYLFINNKLNPYYTSKFSEDLINSNIANESFSSAKKIVSINSYKSKRSSICSSSTSFNKYNIHLSSNIGNDKNSVLASSISSTSRVKKYIPIVPLKKSKKLDPHGDWWIEMALPIKSSSIQPSIVYTSKPSKPKSRSHSYYQSHAHFNTPSSTLNSNNSHNKYYSNSSNGHQNRHCHTHSHNHSDNNAQSQIYSLIGGASSSKKSKDYKTKIIKNCHYNRSLNNSQNSEHSIYHLNSPTPTSKYNKQNSLITKTCKE</sequence>
<dbReference type="InterPro" id="IPR017452">
    <property type="entry name" value="GPCR_Rhodpsn_7TM"/>
</dbReference>
<feature type="compositionally biased region" description="Low complexity" evidence="5">
    <location>
        <begin position="996"/>
        <end position="1017"/>
    </location>
</feature>
<evidence type="ECO:0000313" key="9">
    <source>
        <dbReference type="Proteomes" id="UP000193920"/>
    </source>
</evidence>
<comment type="caution">
    <text evidence="8">The sequence shown here is derived from an EMBL/GenBank/DDBJ whole genome shotgun (WGS) entry which is preliminary data.</text>
</comment>
<evidence type="ECO:0000256" key="6">
    <source>
        <dbReference type="SAM" id="Phobius"/>
    </source>
</evidence>
<feature type="transmembrane region" description="Helical" evidence="6">
    <location>
        <begin position="474"/>
        <end position="492"/>
    </location>
</feature>
<protein>
    <recommendedName>
        <fullName evidence="7">G-protein coupled receptors family 1 profile domain-containing protein</fullName>
    </recommendedName>
</protein>
<reference evidence="8 9" key="1">
    <citation type="submission" date="2016-08" db="EMBL/GenBank/DDBJ databases">
        <title>A Parts List for Fungal Cellulosomes Revealed by Comparative Genomics.</title>
        <authorList>
            <consortium name="DOE Joint Genome Institute"/>
            <person name="Haitjema C.H."/>
            <person name="Gilmore S.P."/>
            <person name="Henske J.K."/>
            <person name="Solomon K.V."/>
            <person name="De Groot R."/>
            <person name="Kuo A."/>
            <person name="Mondo S.J."/>
            <person name="Salamov A.A."/>
            <person name="Labutti K."/>
            <person name="Zhao Z."/>
            <person name="Chiniquy J."/>
            <person name="Barry K."/>
            <person name="Brewer H.M."/>
            <person name="Purvine S.O."/>
            <person name="Wright A.T."/>
            <person name="Boxma B."/>
            <person name="Van Alen T."/>
            <person name="Hackstein J.H."/>
            <person name="Baker S.E."/>
            <person name="Grigoriev I.V."/>
            <person name="O'Malley M.A."/>
        </authorList>
    </citation>
    <scope>NUCLEOTIDE SEQUENCE [LARGE SCALE GENOMIC DNA]</scope>
    <source>
        <strain evidence="8 9">G1</strain>
    </source>
</reference>
<feature type="transmembrane region" description="Helical" evidence="6">
    <location>
        <begin position="93"/>
        <end position="119"/>
    </location>
</feature>
<feature type="transmembrane region" description="Helical" evidence="6">
    <location>
        <begin position="230"/>
        <end position="255"/>
    </location>
</feature>
<dbReference type="GO" id="GO:0004930">
    <property type="term" value="F:G protein-coupled receptor activity"/>
    <property type="evidence" value="ECO:0007669"/>
    <property type="project" value="TreeGrafter"/>
</dbReference>
<evidence type="ECO:0000256" key="1">
    <source>
        <dbReference type="ARBA" id="ARBA00004141"/>
    </source>
</evidence>
<feature type="region of interest" description="Disordered" evidence="5">
    <location>
        <begin position="658"/>
        <end position="690"/>
    </location>
</feature>
<keyword evidence="4 6" id="KW-0472">Membrane</keyword>
<keyword evidence="2 6" id="KW-0812">Transmembrane</keyword>
<evidence type="ECO:0000259" key="7">
    <source>
        <dbReference type="PROSITE" id="PS50262"/>
    </source>
</evidence>
<comment type="subcellular location">
    <subcellularLocation>
        <location evidence="1">Membrane</location>
        <topology evidence="1">Multi-pass membrane protein</topology>
    </subcellularLocation>
</comment>